<accession>A0ACB6QRJ8</accession>
<dbReference type="EMBL" id="MU003511">
    <property type="protein sequence ID" value="KAF2469561.1"/>
    <property type="molecule type" value="Genomic_DNA"/>
</dbReference>
<keyword evidence="2" id="KW-1185">Reference proteome</keyword>
<comment type="caution">
    <text evidence="1">The sequence shown here is derived from an EMBL/GenBank/DDBJ whole genome shotgun (WGS) entry which is preliminary data.</text>
</comment>
<protein>
    <submittedName>
        <fullName evidence="1">Uncharacterized protein</fullName>
    </submittedName>
</protein>
<evidence type="ECO:0000313" key="2">
    <source>
        <dbReference type="Proteomes" id="UP000799755"/>
    </source>
</evidence>
<sequence>MHKPSSSSTIVANTRLIDRLPDAKNPLEMQILILGMPRTGISSLCLSLNILGYKTFHGSMMNLIPSVCPSWQEALTAHYNGGIERHGHRECEKLLRDYNVSCNHPDTCVWEDLVKAYPKAKIILTNSNPDKWMRLAQEPADEGIKWKSLWGWVAPWDPVPRAWWKYHKLQPKFQKTVSPNGKRQTNPGQYESIRKAVPKERLLEFDVKNGWQPLCEFLGKGVPREDFPHVNDREGFTMARTQRWWRAFHSMVSTLLPSLAMCVGGALGWWVARF</sequence>
<gene>
    <name evidence="1" type="ORF">BDR25DRAFT_288466</name>
</gene>
<reference evidence="1" key="1">
    <citation type="journal article" date="2020" name="Stud. Mycol.">
        <title>101 Dothideomycetes genomes: a test case for predicting lifestyles and emergence of pathogens.</title>
        <authorList>
            <person name="Haridas S."/>
            <person name="Albert R."/>
            <person name="Binder M."/>
            <person name="Bloem J."/>
            <person name="Labutti K."/>
            <person name="Salamov A."/>
            <person name="Andreopoulos B."/>
            <person name="Baker S."/>
            <person name="Barry K."/>
            <person name="Bills G."/>
            <person name="Bluhm B."/>
            <person name="Cannon C."/>
            <person name="Castanera R."/>
            <person name="Culley D."/>
            <person name="Daum C."/>
            <person name="Ezra D."/>
            <person name="Gonzalez J."/>
            <person name="Henrissat B."/>
            <person name="Kuo A."/>
            <person name="Liang C."/>
            <person name="Lipzen A."/>
            <person name="Lutzoni F."/>
            <person name="Magnuson J."/>
            <person name="Mondo S."/>
            <person name="Nolan M."/>
            <person name="Ohm R."/>
            <person name="Pangilinan J."/>
            <person name="Park H.-J."/>
            <person name="Ramirez L."/>
            <person name="Alfaro M."/>
            <person name="Sun H."/>
            <person name="Tritt A."/>
            <person name="Yoshinaga Y."/>
            <person name="Zwiers L.-H."/>
            <person name="Turgeon B."/>
            <person name="Goodwin S."/>
            <person name="Spatafora J."/>
            <person name="Crous P."/>
            <person name="Grigoriev I."/>
        </authorList>
    </citation>
    <scope>NUCLEOTIDE SEQUENCE</scope>
    <source>
        <strain evidence="1">ATCC 200398</strain>
    </source>
</reference>
<evidence type="ECO:0000313" key="1">
    <source>
        <dbReference type="EMBL" id="KAF2469561.1"/>
    </source>
</evidence>
<name>A0ACB6QRJ8_9PLEO</name>
<proteinExistence type="predicted"/>
<dbReference type="Proteomes" id="UP000799755">
    <property type="component" value="Unassembled WGS sequence"/>
</dbReference>
<organism evidence="1 2">
    <name type="scientific">Lindgomyces ingoldianus</name>
    <dbReference type="NCBI Taxonomy" id="673940"/>
    <lineage>
        <taxon>Eukaryota</taxon>
        <taxon>Fungi</taxon>
        <taxon>Dikarya</taxon>
        <taxon>Ascomycota</taxon>
        <taxon>Pezizomycotina</taxon>
        <taxon>Dothideomycetes</taxon>
        <taxon>Pleosporomycetidae</taxon>
        <taxon>Pleosporales</taxon>
        <taxon>Lindgomycetaceae</taxon>
        <taxon>Lindgomyces</taxon>
    </lineage>
</organism>